<dbReference type="InterPro" id="IPR035965">
    <property type="entry name" value="PAS-like_dom_sf"/>
</dbReference>
<dbReference type="EMBL" id="BMJA01000003">
    <property type="protein sequence ID" value="GGA42270.1"/>
    <property type="molecule type" value="Genomic_DNA"/>
</dbReference>
<evidence type="ECO:0000256" key="1">
    <source>
        <dbReference type="ARBA" id="ARBA00004651"/>
    </source>
</evidence>
<feature type="domain" description="GGDEF" evidence="9">
    <location>
        <begin position="582"/>
        <end position="715"/>
    </location>
</feature>
<dbReference type="InterPro" id="IPR013767">
    <property type="entry name" value="PAS_fold"/>
</dbReference>
<dbReference type="InterPro" id="IPR013656">
    <property type="entry name" value="PAS_4"/>
</dbReference>
<dbReference type="SUPFAM" id="SSF141868">
    <property type="entry name" value="EAL domain-like"/>
    <property type="match status" value="1"/>
</dbReference>
<dbReference type="RefSeq" id="WP_188796038.1">
    <property type="nucleotide sequence ID" value="NZ_BMJA01000003.1"/>
</dbReference>
<dbReference type="Pfam" id="PF08448">
    <property type="entry name" value="PAS_4"/>
    <property type="match status" value="1"/>
</dbReference>
<dbReference type="InterPro" id="IPR000014">
    <property type="entry name" value="PAS"/>
</dbReference>
<feature type="domain" description="EAL" evidence="8">
    <location>
        <begin position="724"/>
        <end position="978"/>
    </location>
</feature>
<dbReference type="Gene3D" id="3.20.20.450">
    <property type="entry name" value="EAL domain"/>
    <property type="match status" value="1"/>
</dbReference>
<evidence type="ECO:0000256" key="2">
    <source>
        <dbReference type="ARBA" id="ARBA00022475"/>
    </source>
</evidence>
<evidence type="ECO:0000256" key="3">
    <source>
        <dbReference type="ARBA" id="ARBA00022692"/>
    </source>
</evidence>
<dbReference type="PANTHER" id="PTHR44757:SF2">
    <property type="entry name" value="BIOFILM ARCHITECTURE MAINTENANCE PROTEIN MBAA"/>
    <property type="match status" value="1"/>
</dbReference>
<dbReference type="Pfam" id="PF00990">
    <property type="entry name" value="GGDEF"/>
    <property type="match status" value="1"/>
</dbReference>
<evidence type="ECO:0000259" key="9">
    <source>
        <dbReference type="PROSITE" id="PS50887"/>
    </source>
</evidence>
<feature type="transmembrane region" description="Helical" evidence="6">
    <location>
        <begin position="194"/>
        <end position="225"/>
    </location>
</feature>
<dbReference type="InterPro" id="IPR052155">
    <property type="entry name" value="Biofilm_reg_signaling"/>
</dbReference>
<dbReference type="Proteomes" id="UP000620046">
    <property type="component" value="Unassembled WGS sequence"/>
</dbReference>
<dbReference type="Gene3D" id="3.30.70.270">
    <property type="match status" value="1"/>
</dbReference>
<dbReference type="Gene3D" id="3.30.450.20">
    <property type="entry name" value="PAS domain"/>
    <property type="match status" value="2"/>
</dbReference>
<feature type="transmembrane region" description="Helical" evidence="6">
    <location>
        <begin position="263"/>
        <end position="284"/>
    </location>
</feature>
<organism evidence="10 11">
    <name type="scientific">Dyella nitratireducens</name>
    <dbReference type="NCBI Taxonomy" id="1849580"/>
    <lineage>
        <taxon>Bacteria</taxon>
        <taxon>Pseudomonadati</taxon>
        <taxon>Pseudomonadota</taxon>
        <taxon>Gammaproteobacteria</taxon>
        <taxon>Lysobacterales</taxon>
        <taxon>Rhodanobacteraceae</taxon>
        <taxon>Dyella</taxon>
    </lineage>
</organism>
<evidence type="ECO:0008006" key="12">
    <source>
        <dbReference type="Google" id="ProtNLM"/>
    </source>
</evidence>
<dbReference type="PROSITE" id="PS50883">
    <property type="entry name" value="EAL"/>
    <property type="match status" value="1"/>
</dbReference>
<reference evidence="11" key="1">
    <citation type="journal article" date="2019" name="Int. J. Syst. Evol. Microbiol.">
        <title>The Global Catalogue of Microorganisms (GCM) 10K type strain sequencing project: providing services to taxonomists for standard genome sequencing and annotation.</title>
        <authorList>
            <consortium name="The Broad Institute Genomics Platform"/>
            <consortium name="The Broad Institute Genome Sequencing Center for Infectious Disease"/>
            <person name="Wu L."/>
            <person name="Ma J."/>
        </authorList>
    </citation>
    <scope>NUCLEOTIDE SEQUENCE [LARGE SCALE GENOMIC DNA]</scope>
    <source>
        <strain evidence="11">CGMCC 1.15439</strain>
    </source>
</reference>
<dbReference type="InterPro" id="IPR007895">
    <property type="entry name" value="MASE1"/>
</dbReference>
<keyword evidence="3 6" id="KW-0812">Transmembrane</keyword>
<dbReference type="NCBIfam" id="TIGR00254">
    <property type="entry name" value="GGDEF"/>
    <property type="match status" value="1"/>
</dbReference>
<feature type="transmembrane region" description="Helical" evidence="6">
    <location>
        <begin position="122"/>
        <end position="142"/>
    </location>
</feature>
<keyword evidence="11" id="KW-1185">Reference proteome</keyword>
<dbReference type="InterPro" id="IPR043128">
    <property type="entry name" value="Rev_trsase/Diguanyl_cyclase"/>
</dbReference>
<dbReference type="InterPro" id="IPR001633">
    <property type="entry name" value="EAL_dom"/>
</dbReference>
<keyword evidence="4 6" id="KW-1133">Transmembrane helix</keyword>
<feature type="transmembrane region" description="Helical" evidence="6">
    <location>
        <begin position="59"/>
        <end position="79"/>
    </location>
</feature>
<dbReference type="Pfam" id="PF05231">
    <property type="entry name" value="MASE1"/>
    <property type="match status" value="1"/>
</dbReference>
<evidence type="ECO:0000259" key="7">
    <source>
        <dbReference type="PROSITE" id="PS50112"/>
    </source>
</evidence>
<dbReference type="SUPFAM" id="SSF55785">
    <property type="entry name" value="PYP-like sensor domain (PAS domain)"/>
    <property type="match status" value="2"/>
</dbReference>
<dbReference type="PROSITE" id="PS50112">
    <property type="entry name" value="PAS"/>
    <property type="match status" value="1"/>
</dbReference>
<keyword evidence="2" id="KW-1003">Cell membrane</keyword>
<dbReference type="PANTHER" id="PTHR44757">
    <property type="entry name" value="DIGUANYLATE CYCLASE DGCP"/>
    <property type="match status" value="1"/>
</dbReference>
<feature type="transmembrane region" description="Helical" evidence="6">
    <location>
        <begin position="231"/>
        <end position="251"/>
    </location>
</feature>
<dbReference type="InterPro" id="IPR035919">
    <property type="entry name" value="EAL_sf"/>
</dbReference>
<feature type="transmembrane region" description="Helical" evidence="6">
    <location>
        <begin position="12"/>
        <end position="29"/>
    </location>
</feature>
<dbReference type="SMART" id="SM00052">
    <property type="entry name" value="EAL"/>
    <property type="match status" value="1"/>
</dbReference>
<feature type="transmembrane region" description="Helical" evidence="6">
    <location>
        <begin position="85"/>
        <end position="102"/>
    </location>
</feature>
<dbReference type="NCBIfam" id="TIGR00229">
    <property type="entry name" value="sensory_box"/>
    <property type="match status" value="1"/>
</dbReference>
<dbReference type="PROSITE" id="PS50887">
    <property type="entry name" value="GGDEF"/>
    <property type="match status" value="1"/>
</dbReference>
<dbReference type="CDD" id="cd00130">
    <property type="entry name" value="PAS"/>
    <property type="match status" value="2"/>
</dbReference>
<dbReference type="Pfam" id="PF00563">
    <property type="entry name" value="EAL"/>
    <property type="match status" value="1"/>
</dbReference>
<evidence type="ECO:0000256" key="5">
    <source>
        <dbReference type="ARBA" id="ARBA00023136"/>
    </source>
</evidence>
<name>A0ABQ1GEZ1_9GAMM</name>
<dbReference type="CDD" id="cd01948">
    <property type="entry name" value="EAL"/>
    <property type="match status" value="1"/>
</dbReference>
<dbReference type="SMART" id="SM00267">
    <property type="entry name" value="GGDEF"/>
    <property type="match status" value="1"/>
</dbReference>
<accession>A0ABQ1GEZ1</accession>
<dbReference type="CDD" id="cd01949">
    <property type="entry name" value="GGDEF"/>
    <property type="match status" value="1"/>
</dbReference>
<evidence type="ECO:0000259" key="8">
    <source>
        <dbReference type="PROSITE" id="PS50883"/>
    </source>
</evidence>
<dbReference type="InterPro" id="IPR029787">
    <property type="entry name" value="Nucleotide_cyclase"/>
</dbReference>
<dbReference type="InterPro" id="IPR000160">
    <property type="entry name" value="GGDEF_dom"/>
</dbReference>
<proteinExistence type="predicted"/>
<evidence type="ECO:0000256" key="4">
    <source>
        <dbReference type="ARBA" id="ARBA00022989"/>
    </source>
</evidence>
<keyword evidence="5 6" id="KW-0472">Membrane</keyword>
<evidence type="ECO:0000313" key="11">
    <source>
        <dbReference type="Proteomes" id="UP000620046"/>
    </source>
</evidence>
<gene>
    <name evidence="10" type="ORF">GCM10010981_34170</name>
</gene>
<dbReference type="Pfam" id="PF00989">
    <property type="entry name" value="PAS"/>
    <property type="match status" value="1"/>
</dbReference>
<dbReference type="SMART" id="SM00091">
    <property type="entry name" value="PAS"/>
    <property type="match status" value="2"/>
</dbReference>
<dbReference type="SUPFAM" id="SSF55073">
    <property type="entry name" value="Nucleotide cyclase"/>
    <property type="match status" value="1"/>
</dbReference>
<feature type="transmembrane region" description="Helical" evidence="6">
    <location>
        <begin position="154"/>
        <end position="174"/>
    </location>
</feature>
<comment type="caution">
    <text evidence="10">The sequence shown here is derived from an EMBL/GenBank/DDBJ whole genome shotgun (WGS) entry which is preliminary data.</text>
</comment>
<feature type="domain" description="PAS" evidence="7">
    <location>
        <begin position="299"/>
        <end position="369"/>
    </location>
</feature>
<evidence type="ECO:0000256" key="6">
    <source>
        <dbReference type="SAM" id="Phobius"/>
    </source>
</evidence>
<comment type="subcellular location">
    <subcellularLocation>
        <location evidence="1">Cell membrane</location>
        <topology evidence="1">Multi-pass membrane protein</topology>
    </subcellularLocation>
</comment>
<protein>
    <recommendedName>
        <fullName evidence="12">Diguanylate cyclase</fullName>
    </recommendedName>
</protein>
<sequence length="988" mass="108041">MNTIKRQIQSLLPPLAAVVAVTLLSLWLYKMGGSKSLPALCLGNGICLAVLMHRARRGAVALVTGACCTIWLTNMAMGISVEESLVGALGNALEMGIALWALSKKDRATHLETPYGTKRFIIWALLVAPLVSTLAVFPWLILTGHPHSWETGGLRFVTHAMGTALAVPLTMEVLRWHREPGLSRRRTHRCAQALLGLIGASAIAFVQPTLPVLFIVFPPLVLLALTGNRRWVIAGIIAVATVGAVATAAGYGPIHHQAPLPAWSALLLQLCVLSCMSVVLPLTASMEQRRRLARTLRGSEARYRMLAEHSHDIVLLLDADGYCKYVSPAIQDMLGYPAVKMVESSLESLIDEKSQAIARELWTQLLQRKPPATALLTMRHADGTFRNVEATGGVIDEEPDRVVLTLRDVTARVAAEDALRQERLMTDVTLQVIGDAVFTLDRNGKLEFANPAGRALLDRSIAPNERTLEQQLPLWREGERMTQMHPACMALQSGLPEGPFLCALELKDETRHAIECSATPIRSSSEDVMGAVLVLRDVSAVLELSERMAHLAHFDALTGLPNRALLLERLDIALARAKHTAHHLAVLFIDLDRFKQINDTLGHGPGDELLQQVADRLLSVVKGADTVARLGGDEFVVLLPDLSDKSDAAIAATKALEMLSKPIRVGRRELQLSASIGVSMFPDDGDDADLLIRHADIAMYAAKRNGRNDYHFYTAAMEANAQKEFDLENALRFALMRSELFLEFQPRVDTSSRKIIATEALMRWRRPDGEVCLPDVFIPIAETSGLILGMGNWVLKEACRACKAWQHGPLKGVSVSVNISQVQFVRDNFLSFVMESLRETGLPPHLLELELTESMLMEPSESIQQRIAGLSALGVKLSIDDFGTGFSSLAYLRRFAIDTLKIDRSFVMHMTDDPEDASVIHAIIALAISLGKRVVAEGVETVQQATQLAALGCHEMQGHWLGRPGDVGQLAQLARHGTKSTTPRAAQG</sequence>
<evidence type="ECO:0000313" key="10">
    <source>
        <dbReference type="EMBL" id="GGA42270.1"/>
    </source>
</evidence>